<comment type="caution">
    <text evidence="1">The sequence shown here is derived from an EMBL/GenBank/DDBJ whole genome shotgun (WGS) entry which is preliminary data.</text>
</comment>
<dbReference type="GeneID" id="38781109"/>
<sequence>MPISCKLRPISGYIISSPSIFGWLPVHSLTRGSSTRTTESAVSSRCVRPGPGRHGWQGQSVWSIVHIDEIGGLLHYPRRPHVHQHVAVVDLYVILLDEILENPDVSAHGRAVYYVVENSEVSSGGRHRARGISKALVVGTSKDAPPFTANEFVKYWGIEVHIPYLLAPVDLRLT</sequence>
<dbReference type="RefSeq" id="XP_027615105.1">
    <property type="nucleotide sequence ID" value="XM_027759304.1"/>
</dbReference>
<dbReference type="EMBL" id="BFAD01000006">
    <property type="protein sequence ID" value="GBE84192.1"/>
    <property type="molecule type" value="Genomic_DNA"/>
</dbReference>
<organism evidence="1 2">
    <name type="scientific">Sparassis crispa</name>
    <dbReference type="NCBI Taxonomy" id="139825"/>
    <lineage>
        <taxon>Eukaryota</taxon>
        <taxon>Fungi</taxon>
        <taxon>Dikarya</taxon>
        <taxon>Basidiomycota</taxon>
        <taxon>Agaricomycotina</taxon>
        <taxon>Agaricomycetes</taxon>
        <taxon>Polyporales</taxon>
        <taxon>Sparassidaceae</taxon>
        <taxon>Sparassis</taxon>
    </lineage>
</organism>
<dbReference type="InParanoid" id="A0A401GPR5"/>
<dbReference type="Proteomes" id="UP000287166">
    <property type="component" value="Unassembled WGS sequence"/>
</dbReference>
<gene>
    <name evidence="1" type="ORF">SCP_0601700</name>
</gene>
<dbReference type="OrthoDB" id="10262413at2759"/>
<evidence type="ECO:0000313" key="1">
    <source>
        <dbReference type="EMBL" id="GBE84192.1"/>
    </source>
</evidence>
<name>A0A401GPR5_9APHY</name>
<dbReference type="AlphaFoldDB" id="A0A401GPR5"/>
<evidence type="ECO:0000313" key="2">
    <source>
        <dbReference type="Proteomes" id="UP000287166"/>
    </source>
</evidence>
<proteinExistence type="predicted"/>
<protein>
    <submittedName>
        <fullName evidence="1">Uncharacterized protein</fullName>
    </submittedName>
</protein>
<keyword evidence="2" id="KW-1185">Reference proteome</keyword>
<accession>A0A401GPR5</accession>
<reference evidence="1 2" key="1">
    <citation type="journal article" date="2018" name="Sci. Rep.">
        <title>Genome sequence of the cauliflower mushroom Sparassis crispa (Hanabiratake) and its association with beneficial usage.</title>
        <authorList>
            <person name="Kiyama R."/>
            <person name="Furutani Y."/>
            <person name="Kawaguchi K."/>
            <person name="Nakanishi T."/>
        </authorList>
    </citation>
    <scope>NUCLEOTIDE SEQUENCE [LARGE SCALE GENOMIC DNA]</scope>
</reference>